<keyword evidence="8" id="KW-1185">Reference proteome</keyword>
<dbReference type="Gene3D" id="1.20.1070.10">
    <property type="entry name" value="Rhodopsin 7-helix transmembrane proteins"/>
    <property type="match status" value="1"/>
</dbReference>
<dbReference type="OrthoDB" id="6134912at2759"/>
<dbReference type="PANTHER" id="PTHR46641">
    <property type="entry name" value="FMRFAMIDE RECEPTOR-RELATED"/>
    <property type="match status" value="1"/>
</dbReference>
<comment type="caution">
    <text evidence="7">The sequence shown here is derived from an EMBL/GenBank/DDBJ whole genome shotgun (WGS) entry which is preliminary data.</text>
</comment>
<reference evidence="7 8" key="1">
    <citation type="submission" date="2019-01" db="EMBL/GenBank/DDBJ databases">
        <title>A draft genome assembly of the solar-powered sea slug Elysia chlorotica.</title>
        <authorList>
            <person name="Cai H."/>
            <person name="Li Q."/>
            <person name="Fang X."/>
            <person name="Li J."/>
            <person name="Curtis N.E."/>
            <person name="Altenburger A."/>
            <person name="Shibata T."/>
            <person name="Feng M."/>
            <person name="Maeda T."/>
            <person name="Schwartz J.A."/>
            <person name="Shigenobu S."/>
            <person name="Lundholm N."/>
            <person name="Nishiyama T."/>
            <person name="Yang H."/>
            <person name="Hasebe M."/>
            <person name="Li S."/>
            <person name="Pierce S.K."/>
            <person name="Wang J."/>
        </authorList>
    </citation>
    <scope>NUCLEOTIDE SEQUENCE [LARGE SCALE GENOMIC DNA]</scope>
    <source>
        <strain evidence="7">EC2010</strain>
        <tissue evidence="7">Whole organism of an adult</tissue>
    </source>
</reference>
<evidence type="ECO:0000313" key="8">
    <source>
        <dbReference type="Proteomes" id="UP000271974"/>
    </source>
</evidence>
<protein>
    <recommendedName>
        <fullName evidence="6">G-protein coupled receptors family 1 profile domain-containing protein</fullName>
    </recommendedName>
</protein>
<feature type="transmembrane region" description="Helical" evidence="5">
    <location>
        <begin position="157"/>
        <end position="177"/>
    </location>
</feature>
<evidence type="ECO:0000256" key="4">
    <source>
        <dbReference type="ARBA" id="ARBA00023136"/>
    </source>
</evidence>
<dbReference type="GO" id="GO:0016020">
    <property type="term" value="C:membrane"/>
    <property type="evidence" value="ECO:0007669"/>
    <property type="project" value="UniProtKB-SubCell"/>
</dbReference>
<dbReference type="AlphaFoldDB" id="A0A3S1BUY8"/>
<evidence type="ECO:0000259" key="6">
    <source>
        <dbReference type="PROSITE" id="PS50262"/>
    </source>
</evidence>
<evidence type="ECO:0000256" key="5">
    <source>
        <dbReference type="SAM" id="Phobius"/>
    </source>
</evidence>
<organism evidence="7 8">
    <name type="scientific">Elysia chlorotica</name>
    <name type="common">Eastern emerald elysia</name>
    <name type="synonym">Sea slug</name>
    <dbReference type="NCBI Taxonomy" id="188477"/>
    <lineage>
        <taxon>Eukaryota</taxon>
        <taxon>Metazoa</taxon>
        <taxon>Spiralia</taxon>
        <taxon>Lophotrochozoa</taxon>
        <taxon>Mollusca</taxon>
        <taxon>Gastropoda</taxon>
        <taxon>Heterobranchia</taxon>
        <taxon>Euthyneura</taxon>
        <taxon>Panpulmonata</taxon>
        <taxon>Sacoglossa</taxon>
        <taxon>Placobranchoidea</taxon>
        <taxon>Plakobranchidae</taxon>
        <taxon>Elysia</taxon>
    </lineage>
</organism>
<gene>
    <name evidence="7" type="ORF">EGW08_000413</name>
</gene>
<evidence type="ECO:0000256" key="1">
    <source>
        <dbReference type="ARBA" id="ARBA00004370"/>
    </source>
</evidence>
<keyword evidence="3 5" id="KW-1133">Transmembrane helix</keyword>
<dbReference type="SUPFAM" id="SSF81321">
    <property type="entry name" value="Family A G protein-coupled receptor-like"/>
    <property type="match status" value="1"/>
</dbReference>
<dbReference type="PANTHER" id="PTHR46641:SF2">
    <property type="entry name" value="FMRFAMIDE RECEPTOR"/>
    <property type="match status" value="1"/>
</dbReference>
<feature type="non-terminal residue" evidence="7">
    <location>
        <position position="326"/>
    </location>
</feature>
<dbReference type="Pfam" id="PF00001">
    <property type="entry name" value="7tm_1"/>
    <property type="match status" value="1"/>
</dbReference>
<keyword evidence="4 5" id="KW-0472">Membrane</keyword>
<evidence type="ECO:0000256" key="2">
    <source>
        <dbReference type="ARBA" id="ARBA00022692"/>
    </source>
</evidence>
<keyword evidence="2 5" id="KW-0812">Transmembrane</keyword>
<evidence type="ECO:0000313" key="7">
    <source>
        <dbReference type="EMBL" id="RUS91842.1"/>
    </source>
</evidence>
<feature type="transmembrane region" description="Helical" evidence="5">
    <location>
        <begin position="72"/>
        <end position="91"/>
    </location>
</feature>
<sequence length="326" mass="36729">MDNSTGNSSLSVLAGEEEAQEEAGIMTYRTRDIYQIVNFVVLSSLIGIFGVFANIINIIIYFKHRFHESMNVSLLGLSISDLFGILTMEWFNLCTNPLFLDTGVPIHPMGFQYATGGWPHVTFTRITCFITVFIAIERCLCITVPLKVKRILTPKRALFVVLGIYLIMILSLLPAYFSFRIGWEFVEEENRTLYTLLVSNEQMERITIAGNFVMQVICFFGIAGSNFMLVYALQQKTKWRQQGAKGPTAKATVRGGAADHAVTRDRKLGRMIVLLSGIIFLCYIPSTVALLVQLIEPGFSMLGRFRNSFFATWSFVWVLDAFNSSV</sequence>
<dbReference type="GO" id="GO:0004930">
    <property type="term" value="F:G protein-coupled receptor activity"/>
    <property type="evidence" value="ECO:0007669"/>
    <property type="project" value="InterPro"/>
</dbReference>
<feature type="transmembrane region" description="Helical" evidence="5">
    <location>
        <begin position="272"/>
        <end position="295"/>
    </location>
</feature>
<comment type="subcellular location">
    <subcellularLocation>
        <location evidence="1">Membrane</location>
    </subcellularLocation>
</comment>
<feature type="transmembrane region" description="Helical" evidence="5">
    <location>
        <begin position="36"/>
        <end position="60"/>
    </location>
</feature>
<name>A0A3S1BUY8_ELYCH</name>
<dbReference type="PROSITE" id="PS50262">
    <property type="entry name" value="G_PROTEIN_RECEP_F1_2"/>
    <property type="match status" value="1"/>
</dbReference>
<proteinExistence type="predicted"/>
<dbReference type="InterPro" id="IPR017452">
    <property type="entry name" value="GPCR_Rhodpsn_7TM"/>
</dbReference>
<dbReference type="PRINTS" id="PR00237">
    <property type="entry name" value="GPCRRHODOPSN"/>
</dbReference>
<dbReference type="Proteomes" id="UP000271974">
    <property type="component" value="Unassembled WGS sequence"/>
</dbReference>
<dbReference type="InterPro" id="IPR000276">
    <property type="entry name" value="GPCR_Rhodpsn"/>
</dbReference>
<feature type="transmembrane region" description="Helical" evidence="5">
    <location>
        <begin position="117"/>
        <end position="136"/>
    </location>
</feature>
<feature type="domain" description="G-protein coupled receptors family 1 profile" evidence="6">
    <location>
        <begin position="53"/>
        <end position="326"/>
    </location>
</feature>
<feature type="transmembrane region" description="Helical" evidence="5">
    <location>
        <begin position="212"/>
        <end position="233"/>
    </location>
</feature>
<dbReference type="EMBL" id="RQTK01000005">
    <property type="protein sequence ID" value="RUS91842.1"/>
    <property type="molecule type" value="Genomic_DNA"/>
</dbReference>
<dbReference type="InterPro" id="IPR052954">
    <property type="entry name" value="GPCR-Ligand_Int"/>
</dbReference>
<accession>A0A3S1BUY8</accession>
<evidence type="ECO:0000256" key="3">
    <source>
        <dbReference type="ARBA" id="ARBA00022989"/>
    </source>
</evidence>